<comment type="subcellular location">
    <subcellularLocation>
        <location evidence="1">Nucleus</location>
    </subcellularLocation>
</comment>
<dbReference type="EMBL" id="FO082050">
    <property type="protein sequence ID" value="CCE82631.1"/>
    <property type="molecule type" value="Genomic_DNA"/>
</dbReference>
<evidence type="ECO:0000259" key="10">
    <source>
        <dbReference type="PROSITE" id="PS51281"/>
    </source>
</evidence>
<keyword evidence="7" id="KW-0539">Nucleus</keyword>
<dbReference type="CDD" id="cd14342">
    <property type="entry name" value="UBA_TAP-C"/>
    <property type="match status" value="1"/>
</dbReference>
<dbReference type="SMART" id="SM00804">
    <property type="entry name" value="TAP_C"/>
    <property type="match status" value="1"/>
</dbReference>
<dbReference type="SUPFAM" id="SSF52058">
    <property type="entry name" value="L domain-like"/>
    <property type="match status" value="1"/>
</dbReference>
<reference evidence="11 12" key="1">
    <citation type="journal article" date="2012" name="G3 (Bethesda)">
        <title>Pichia sorbitophila, an interspecies yeast hybrid reveals early steps of genome resolution following polyploidization.</title>
        <authorList>
            <person name="Leh Louis V."/>
            <person name="Despons L."/>
            <person name="Friedrich A."/>
            <person name="Martin T."/>
            <person name="Durrens P."/>
            <person name="Casaregola S."/>
            <person name="Neuveglise C."/>
            <person name="Fairhead C."/>
            <person name="Marck C."/>
            <person name="Cruz J.A."/>
            <person name="Straub M.L."/>
            <person name="Kugler V."/>
            <person name="Sacerdot C."/>
            <person name="Uzunov Z."/>
            <person name="Thierry A."/>
            <person name="Weiss S."/>
            <person name="Bleykasten C."/>
            <person name="De Montigny J."/>
            <person name="Jacques N."/>
            <person name="Jung P."/>
            <person name="Lemaire M."/>
            <person name="Mallet S."/>
            <person name="Morel G."/>
            <person name="Richard G.F."/>
            <person name="Sarkar A."/>
            <person name="Savel G."/>
            <person name="Schacherer J."/>
            <person name="Seret M.L."/>
            <person name="Talla E."/>
            <person name="Samson G."/>
            <person name="Jubin C."/>
            <person name="Poulain J."/>
            <person name="Vacherie B."/>
            <person name="Barbe V."/>
            <person name="Pelletier E."/>
            <person name="Sherman D.J."/>
            <person name="Westhof E."/>
            <person name="Weissenbach J."/>
            <person name="Baret P.V."/>
            <person name="Wincker P."/>
            <person name="Gaillardin C."/>
            <person name="Dujon B."/>
            <person name="Souciet J.L."/>
        </authorList>
    </citation>
    <scope>NUCLEOTIDE SEQUENCE [LARGE SCALE GENOMIC DNA]</scope>
    <source>
        <strain evidence="12">ATCC MYA-4447 / BCRC 22081 / CBS 7064 / NBRC 10061 / NRRL Y-12695</strain>
    </source>
</reference>
<feature type="region of interest" description="Disordered" evidence="8">
    <location>
        <begin position="1"/>
        <end position="23"/>
    </location>
</feature>
<evidence type="ECO:0000313" key="11">
    <source>
        <dbReference type="EMBL" id="CCE82631.1"/>
    </source>
</evidence>
<dbReference type="SUPFAM" id="SSF46934">
    <property type="entry name" value="UBA-like"/>
    <property type="match status" value="1"/>
</dbReference>
<dbReference type="OMA" id="KLEWAPW"/>
<accession>G8YCF0</accession>
<dbReference type="PANTHER" id="PTHR10662">
    <property type="entry name" value="NUCLEAR RNA EXPORT FACTOR"/>
    <property type="match status" value="1"/>
</dbReference>
<dbReference type="InterPro" id="IPR018222">
    <property type="entry name" value="Nuclear_transport_factor_2_euk"/>
</dbReference>
<evidence type="ECO:0000256" key="6">
    <source>
        <dbReference type="ARBA" id="ARBA00022816"/>
    </source>
</evidence>
<comment type="similarity">
    <text evidence="2">Belongs to the NXF family.</text>
</comment>
<feature type="region of interest" description="Disordered" evidence="8">
    <location>
        <begin position="499"/>
        <end position="530"/>
    </location>
</feature>
<protein>
    <submittedName>
        <fullName evidence="11">Piso0_002365 protein</fullName>
    </submittedName>
</protein>
<evidence type="ECO:0000256" key="8">
    <source>
        <dbReference type="SAM" id="MobiDB-lite"/>
    </source>
</evidence>
<evidence type="ECO:0000256" key="2">
    <source>
        <dbReference type="ARBA" id="ARBA00009285"/>
    </source>
</evidence>
<dbReference type="STRING" id="559304.G8YCF0"/>
<organism evidence="11 12">
    <name type="scientific">Pichia sorbitophila (strain ATCC MYA-4447 / BCRC 22081 / CBS 7064 / NBRC 10061 / NRRL Y-12695)</name>
    <name type="common">Hybrid yeast</name>
    <dbReference type="NCBI Taxonomy" id="559304"/>
    <lineage>
        <taxon>Eukaryota</taxon>
        <taxon>Fungi</taxon>
        <taxon>Dikarya</taxon>
        <taxon>Ascomycota</taxon>
        <taxon>Saccharomycotina</taxon>
        <taxon>Pichiomycetes</taxon>
        <taxon>Debaryomycetaceae</taxon>
        <taxon>Millerozyma</taxon>
    </lineage>
</organism>
<keyword evidence="3" id="KW-0813">Transport</keyword>
<keyword evidence="5" id="KW-0677">Repeat</keyword>
<evidence type="ECO:0000256" key="7">
    <source>
        <dbReference type="ARBA" id="ARBA00023242"/>
    </source>
</evidence>
<dbReference type="Pfam" id="PF24048">
    <property type="entry name" value="LRR_NXF1-5"/>
    <property type="match status" value="1"/>
</dbReference>
<feature type="region of interest" description="Disordered" evidence="8">
    <location>
        <begin position="437"/>
        <end position="456"/>
    </location>
</feature>
<evidence type="ECO:0000313" key="12">
    <source>
        <dbReference type="Proteomes" id="UP000005222"/>
    </source>
</evidence>
<sequence length="592" mass="66183">MSYRGRGRGGFHPNNGNRGNPQQNIDQYVAANSVPVEILGWNGATPDDCVRFISRKCKIIVNRTSVDPATGVLKGYVKTPKEADELCTWSGVKFAGQSLKITKGTSQDALSTQMGENSGGSTIEALTQFIRSRYDQTSKLLNLSVVSQDPTLVSKGFFASMTTTSKFFPALMKVCRELNLDVTSIDLSGNNLSDLATISSLPPTFPHLRNLSLVNNNFSKVRAFETWKHKLNYLRELVLIGNPIFSNPMNPNDQITKVEIMRLFPRLIVLNGEIVRNEQVLANILTFPFDEPQPMFFQDEEIQNMSTNFITNYYKLWDTNRQELLVLYEPNSQFSMQVDSVHPHIIDLKPQGYHGNTDFGYYLNQSRNLARISSAKSRISRIATGQEQIFKLFSQLPRTRHDLLSHPHLYSMESYRFPQLNGIMIVFHGTFEETAPPDVFDNSPNDSGPKNRFSHSRNKKIALSAKSFDRTFIVLPGPNGRMIVASDLLSIRAEGGSSAWQPSGIPKESLNPPPNAAPAPAAATPTVSDLPPEVKANLSPVQQEILVKTLLETHLNLQYAIMLCEQSNWDYNQCTINFKNSAASLPRDAYVS</sequence>
<feature type="domain" description="NTF2" evidence="9">
    <location>
        <begin position="305"/>
        <end position="491"/>
    </location>
</feature>
<evidence type="ECO:0000259" key="9">
    <source>
        <dbReference type="PROSITE" id="PS50177"/>
    </source>
</evidence>
<dbReference type="InterPro" id="IPR001611">
    <property type="entry name" value="Leu-rich_rpt"/>
</dbReference>
<gene>
    <name evidence="11" type="primary">Piso0_002365</name>
    <name evidence="11" type="ORF">GNLVRS01_PISO0J10415g</name>
</gene>
<dbReference type="Gene3D" id="3.80.10.10">
    <property type="entry name" value="Ribonuclease Inhibitor"/>
    <property type="match status" value="1"/>
</dbReference>
<dbReference type="InterPro" id="IPR002075">
    <property type="entry name" value="NTF2_dom"/>
</dbReference>
<dbReference type="InterPro" id="IPR057125">
    <property type="entry name" value="NXF1/2/3/5-like_LRR"/>
</dbReference>
<dbReference type="HOGENOM" id="CLU_024991_1_1_1"/>
<evidence type="ECO:0000256" key="1">
    <source>
        <dbReference type="ARBA" id="ARBA00004123"/>
    </source>
</evidence>
<evidence type="ECO:0000256" key="3">
    <source>
        <dbReference type="ARBA" id="ARBA00022448"/>
    </source>
</evidence>
<dbReference type="PROSITE" id="PS50177">
    <property type="entry name" value="NTF2_DOMAIN"/>
    <property type="match status" value="1"/>
</dbReference>
<dbReference type="InterPro" id="IPR032675">
    <property type="entry name" value="LRR_dom_sf"/>
</dbReference>
<proteinExistence type="inferred from homology"/>
<dbReference type="SUPFAM" id="SSF54427">
    <property type="entry name" value="NTF2-like"/>
    <property type="match status" value="1"/>
</dbReference>
<name>G8YCF0_PICSO</name>
<dbReference type="Pfam" id="PF22602">
    <property type="entry name" value="NXF_NTF2"/>
    <property type="match status" value="1"/>
</dbReference>
<dbReference type="Gene3D" id="1.10.8.10">
    <property type="entry name" value="DNA helicase RuvA subunit, C-terminal domain"/>
    <property type="match status" value="1"/>
</dbReference>
<feature type="compositionally biased region" description="Low complexity" evidence="8">
    <location>
        <begin position="13"/>
        <end position="23"/>
    </location>
</feature>
<keyword evidence="6" id="KW-0509">mRNA transport</keyword>
<dbReference type="Pfam" id="PF18444">
    <property type="entry name" value="RRM_9"/>
    <property type="match status" value="1"/>
</dbReference>
<dbReference type="Gene3D" id="3.10.450.50">
    <property type="match status" value="1"/>
</dbReference>
<dbReference type="GO" id="GO:0016973">
    <property type="term" value="P:poly(A)+ mRNA export from nucleus"/>
    <property type="evidence" value="ECO:0007669"/>
    <property type="project" value="TreeGrafter"/>
</dbReference>
<dbReference type="GO" id="GO:0003723">
    <property type="term" value="F:RNA binding"/>
    <property type="evidence" value="ECO:0007669"/>
    <property type="project" value="TreeGrafter"/>
</dbReference>
<dbReference type="eggNOG" id="KOG3763">
    <property type="taxonomic scope" value="Eukaryota"/>
</dbReference>
<dbReference type="InterPro" id="IPR030217">
    <property type="entry name" value="NXF_fam"/>
</dbReference>
<dbReference type="InterPro" id="IPR040736">
    <property type="entry name" value="Mex67_RRM"/>
</dbReference>
<dbReference type="PROSITE" id="PS51281">
    <property type="entry name" value="TAP_C"/>
    <property type="match status" value="1"/>
</dbReference>
<keyword evidence="4" id="KW-0433">Leucine-rich repeat</keyword>
<feature type="domain" description="TAP-C" evidence="10">
    <location>
        <begin position="540"/>
        <end position="592"/>
    </location>
</feature>
<dbReference type="Proteomes" id="UP000005222">
    <property type="component" value="Chromosome J"/>
</dbReference>
<dbReference type="Pfam" id="PF03943">
    <property type="entry name" value="TAP_C"/>
    <property type="match status" value="1"/>
</dbReference>
<dbReference type="PROSITE" id="PS51450">
    <property type="entry name" value="LRR"/>
    <property type="match status" value="1"/>
</dbReference>
<keyword evidence="12" id="KW-1185">Reference proteome</keyword>
<dbReference type="InterPro" id="IPR009060">
    <property type="entry name" value="UBA-like_sf"/>
</dbReference>
<dbReference type="InterPro" id="IPR032710">
    <property type="entry name" value="NTF2-like_dom_sf"/>
</dbReference>
<dbReference type="PANTHER" id="PTHR10662:SF22">
    <property type="entry name" value="NUCLEAR RNA EXPORT FACTOR 1"/>
    <property type="match status" value="1"/>
</dbReference>
<dbReference type="OrthoDB" id="25872at2759"/>
<evidence type="ECO:0000256" key="4">
    <source>
        <dbReference type="ARBA" id="ARBA00022614"/>
    </source>
</evidence>
<dbReference type="FunCoup" id="G8YCF0">
    <property type="interactions" value="889"/>
</dbReference>
<dbReference type="AlphaFoldDB" id="G8YCF0"/>
<dbReference type="InterPro" id="IPR005637">
    <property type="entry name" value="TAP_C_dom"/>
</dbReference>
<dbReference type="GO" id="GO:0005634">
    <property type="term" value="C:nucleus"/>
    <property type="evidence" value="ECO:0007669"/>
    <property type="project" value="UniProtKB-SubCell"/>
</dbReference>
<evidence type="ECO:0000256" key="5">
    <source>
        <dbReference type="ARBA" id="ARBA00022737"/>
    </source>
</evidence>
<dbReference type="InParanoid" id="G8YCF0"/>